<feature type="region of interest" description="Disordered" evidence="8">
    <location>
        <begin position="1"/>
        <end position="36"/>
    </location>
</feature>
<evidence type="ECO:0000256" key="7">
    <source>
        <dbReference type="ARBA" id="ARBA00024033"/>
    </source>
</evidence>
<keyword evidence="6 9" id="KW-0472">Membrane</keyword>
<keyword evidence="2" id="KW-1003">Cell membrane</keyword>
<comment type="similarity">
    <text evidence="7">Belongs to the glycosyltransferase 87 family.</text>
</comment>
<feature type="transmembrane region" description="Helical" evidence="9">
    <location>
        <begin position="239"/>
        <end position="258"/>
    </location>
</feature>
<evidence type="ECO:0000256" key="8">
    <source>
        <dbReference type="SAM" id="MobiDB-lite"/>
    </source>
</evidence>
<comment type="caution">
    <text evidence="10">The sequence shown here is derived from an EMBL/GenBank/DDBJ whole genome shotgun (WGS) entry which is preliminary data.</text>
</comment>
<feature type="transmembrane region" description="Helical" evidence="9">
    <location>
        <begin position="110"/>
        <end position="126"/>
    </location>
</feature>
<gene>
    <name evidence="10" type="ORF">ACFSJG_12620</name>
</gene>
<name>A0ABW4P3Q5_9NOCA</name>
<feature type="transmembrane region" description="Helical" evidence="9">
    <location>
        <begin position="419"/>
        <end position="437"/>
    </location>
</feature>
<keyword evidence="3" id="KW-0808">Transferase</keyword>
<comment type="subcellular location">
    <subcellularLocation>
        <location evidence="1">Cell membrane</location>
        <topology evidence="1">Multi-pass membrane protein</topology>
    </subcellularLocation>
</comment>
<protein>
    <submittedName>
        <fullName evidence="10">Glycosyltransferase 87 family protein</fullName>
    </submittedName>
</protein>
<feature type="transmembrane region" description="Helical" evidence="9">
    <location>
        <begin position="379"/>
        <end position="399"/>
    </location>
</feature>
<feature type="transmembrane region" description="Helical" evidence="9">
    <location>
        <begin position="44"/>
        <end position="68"/>
    </location>
</feature>
<evidence type="ECO:0000256" key="9">
    <source>
        <dbReference type="SAM" id="Phobius"/>
    </source>
</evidence>
<evidence type="ECO:0000256" key="4">
    <source>
        <dbReference type="ARBA" id="ARBA00022692"/>
    </source>
</evidence>
<evidence type="ECO:0000256" key="3">
    <source>
        <dbReference type="ARBA" id="ARBA00022679"/>
    </source>
</evidence>
<evidence type="ECO:0000313" key="10">
    <source>
        <dbReference type="EMBL" id="MFD1813065.1"/>
    </source>
</evidence>
<sequence>MSTPRDSATARPVGDSATAPPVGDAATTTPRRGWLPPASTPAGAALRVTAAVAALVGIAYNLVGFPYLREFGAYYRIDLDVYRLGGSALADGAALYGAMPPTAIGNALPFTYPPLAAIVFSPLSLISLDQASAVLTVVTLAALLGTIALTLRSLGIVDRATAAWTAVAVFAGALVLEPVYSTLDYGQINIVLMVLVALDCLLPRTPWPRGLLVGLVAAVKLTPAVFVLFFLLRKDFRATVTTGIGFLAGTALGFLVTFDDAKQYWTETLLDSNRIGRPAYPANQSVTGMLARLGLEGATRSVVWLVCCGLLLVLAAVAVRRALAAGHLVLALGSVAVLGLLVSPVSWSHHWVWAVPLLMAFGHLALCRAEQMPWQRPVWTAWTLGGVALFVVAPHWRLTPGRSSGLDWPIADQVLASSYVWWGTATLGLIALMRLPVRPDRTAPHTEAVPVPVS</sequence>
<keyword evidence="5 9" id="KW-1133">Transmembrane helix</keyword>
<feature type="transmembrane region" description="Helical" evidence="9">
    <location>
        <begin position="211"/>
        <end position="232"/>
    </location>
</feature>
<proteinExistence type="inferred from homology"/>
<dbReference type="InterPro" id="IPR018584">
    <property type="entry name" value="GT87"/>
</dbReference>
<feature type="transmembrane region" description="Helical" evidence="9">
    <location>
        <begin position="302"/>
        <end position="319"/>
    </location>
</feature>
<feature type="transmembrane region" description="Helical" evidence="9">
    <location>
        <begin position="133"/>
        <end position="154"/>
    </location>
</feature>
<feature type="transmembrane region" description="Helical" evidence="9">
    <location>
        <begin position="326"/>
        <end position="345"/>
    </location>
</feature>
<dbReference type="RefSeq" id="WP_378485563.1">
    <property type="nucleotide sequence ID" value="NZ_JBHUFB010000010.1"/>
</dbReference>
<dbReference type="Proteomes" id="UP001597286">
    <property type="component" value="Unassembled WGS sequence"/>
</dbReference>
<evidence type="ECO:0000256" key="5">
    <source>
        <dbReference type="ARBA" id="ARBA00022989"/>
    </source>
</evidence>
<evidence type="ECO:0000256" key="1">
    <source>
        <dbReference type="ARBA" id="ARBA00004651"/>
    </source>
</evidence>
<keyword evidence="11" id="KW-1185">Reference proteome</keyword>
<organism evidence="10 11">
    <name type="scientific">Rhodococcus gannanensis</name>
    <dbReference type="NCBI Taxonomy" id="1960308"/>
    <lineage>
        <taxon>Bacteria</taxon>
        <taxon>Bacillati</taxon>
        <taxon>Actinomycetota</taxon>
        <taxon>Actinomycetes</taxon>
        <taxon>Mycobacteriales</taxon>
        <taxon>Nocardiaceae</taxon>
        <taxon>Rhodococcus</taxon>
    </lineage>
</organism>
<evidence type="ECO:0000313" key="11">
    <source>
        <dbReference type="Proteomes" id="UP001597286"/>
    </source>
</evidence>
<dbReference type="Pfam" id="PF09594">
    <property type="entry name" value="GT87"/>
    <property type="match status" value="1"/>
</dbReference>
<feature type="transmembrane region" description="Helical" evidence="9">
    <location>
        <begin position="351"/>
        <end position="367"/>
    </location>
</feature>
<keyword evidence="4 9" id="KW-0812">Transmembrane</keyword>
<feature type="transmembrane region" description="Helical" evidence="9">
    <location>
        <begin position="160"/>
        <end position="176"/>
    </location>
</feature>
<evidence type="ECO:0000256" key="6">
    <source>
        <dbReference type="ARBA" id="ARBA00023136"/>
    </source>
</evidence>
<evidence type="ECO:0000256" key="2">
    <source>
        <dbReference type="ARBA" id="ARBA00022475"/>
    </source>
</evidence>
<accession>A0ABW4P3Q5</accession>
<dbReference type="EMBL" id="JBHUFB010000010">
    <property type="protein sequence ID" value="MFD1813065.1"/>
    <property type="molecule type" value="Genomic_DNA"/>
</dbReference>
<reference evidence="11" key="1">
    <citation type="journal article" date="2019" name="Int. J. Syst. Evol. Microbiol.">
        <title>The Global Catalogue of Microorganisms (GCM) 10K type strain sequencing project: providing services to taxonomists for standard genome sequencing and annotation.</title>
        <authorList>
            <consortium name="The Broad Institute Genomics Platform"/>
            <consortium name="The Broad Institute Genome Sequencing Center for Infectious Disease"/>
            <person name="Wu L."/>
            <person name="Ma J."/>
        </authorList>
    </citation>
    <scope>NUCLEOTIDE SEQUENCE [LARGE SCALE GENOMIC DNA]</scope>
    <source>
        <strain evidence="11">DT72</strain>
    </source>
</reference>